<dbReference type="InterPro" id="IPR016181">
    <property type="entry name" value="Acyl_CoA_acyltransferase"/>
</dbReference>
<evidence type="ECO:0000313" key="1">
    <source>
        <dbReference type="EMBL" id="MFC3125136.1"/>
    </source>
</evidence>
<dbReference type="Proteomes" id="UP001595593">
    <property type="component" value="Unassembled WGS sequence"/>
</dbReference>
<sequence length="382" mass="41977">MAEPAGAVTIRSVSTPAEAECFIRLPATLDDGWSIPLFADTRRIFDPRFNAALSEWEVPRFLAFRDGEPAGRIAASLPRGGGNVGGFGFLALQQDPAVLRALLDAARGWLAGRGAARMRGPVSFTINHEIGVLVEGGGLPMPRMPRNPSWLPGMLDAYGLRREMDVLACTLELARETHRTRFSRLLERWPGRDGLRIRRLQTRHLAREVALVREVFNDAWAANWGAVPVSEAEAATMARLLRPMLLTGAVFFAEWEGETIGLVSLIPNIEPQAAALQGRLLPFGWAGMLRALCGGARSARLPMLGIRQRWRGTPVGAHAMGALLSAAIGWAERRGWERLEISWILEHNAPMLQAMARLPAPISGRWRLWADALPPDPVKHSD</sequence>
<proteinExistence type="predicted"/>
<keyword evidence="1" id="KW-0808">Transferase</keyword>
<comment type="caution">
    <text evidence="1">The sequence shown here is derived from an EMBL/GenBank/DDBJ whole genome shotgun (WGS) entry which is preliminary data.</text>
</comment>
<dbReference type="InterPro" id="IPR039968">
    <property type="entry name" value="BcerS-like"/>
</dbReference>
<dbReference type="Gene3D" id="3.40.630.30">
    <property type="match status" value="1"/>
</dbReference>
<protein>
    <submittedName>
        <fullName evidence="1">GNAT family N-acetyltransferase</fullName>
        <ecNumber evidence="1">2.3.-.-</ecNumber>
    </submittedName>
</protein>
<dbReference type="GO" id="GO:0016746">
    <property type="term" value="F:acyltransferase activity"/>
    <property type="evidence" value="ECO:0007669"/>
    <property type="project" value="UniProtKB-KW"/>
</dbReference>
<keyword evidence="1" id="KW-0012">Acyltransferase</keyword>
<evidence type="ECO:0000313" key="2">
    <source>
        <dbReference type="Proteomes" id="UP001595593"/>
    </source>
</evidence>
<dbReference type="PANTHER" id="PTHR41368">
    <property type="entry name" value="PROTEIN YGHO"/>
    <property type="match status" value="1"/>
</dbReference>
<dbReference type="PANTHER" id="PTHR41368:SF1">
    <property type="entry name" value="PROTEIN YGHO"/>
    <property type="match status" value="1"/>
</dbReference>
<dbReference type="RefSeq" id="WP_379595627.1">
    <property type="nucleotide sequence ID" value="NZ_JBHRTN010000008.1"/>
</dbReference>
<accession>A0ABV7G0V3</accession>
<gene>
    <name evidence="1" type="ORF">ACFOD4_08695</name>
</gene>
<dbReference type="EMBL" id="JBHRTN010000008">
    <property type="protein sequence ID" value="MFC3125136.1"/>
    <property type="molecule type" value="Genomic_DNA"/>
</dbReference>
<organism evidence="1 2">
    <name type="scientific">Teichococcus globiformis</name>
    <dbReference type="NCBI Taxonomy" id="2307229"/>
    <lineage>
        <taxon>Bacteria</taxon>
        <taxon>Pseudomonadati</taxon>
        <taxon>Pseudomonadota</taxon>
        <taxon>Alphaproteobacteria</taxon>
        <taxon>Acetobacterales</taxon>
        <taxon>Roseomonadaceae</taxon>
        <taxon>Roseomonas</taxon>
    </lineage>
</organism>
<reference evidence="2" key="1">
    <citation type="journal article" date="2019" name="Int. J. Syst. Evol. Microbiol.">
        <title>The Global Catalogue of Microorganisms (GCM) 10K type strain sequencing project: providing services to taxonomists for standard genome sequencing and annotation.</title>
        <authorList>
            <consortium name="The Broad Institute Genomics Platform"/>
            <consortium name="The Broad Institute Genome Sequencing Center for Infectious Disease"/>
            <person name="Wu L."/>
            <person name="Ma J."/>
        </authorList>
    </citation>
    <scope>NUCLEOTIDE SEQUENCE [LARGE SCALE GENOMIC DNA]</scope>
    <source>
        <strain evidence="2">KCTC 52094</strain>
    </source>
</reference>
<dbReference type="SUPFAM" id="SSF55729">
    <property type="entry name" value="Acyl-CoA N-acyltransferases (Nat)"/>
    <property type="match status" value="1"/>
</dbReference>
<keyword evidence="2" id="KW-1185">Reference proteome</keyword>
<name>A0ABV7G0V3_9PROT</name>
<dbReference type="EC" id="2.3.-.-" evidence="1"/>